<dbReference type="GO" id="GO:0030272">
    <property type="term" value="F:5-formyltetrahydrofolate cyclo-ligase activity"/>
    <property type="evidence" value="ECO:0007669"/>
    <property type="project" value="UniProtKB-EC"/>
</dbReference>
<dbReference type="Gene3D" id="3.40.50.10420">
    <property type="entry name" value="NagB/RpiA/CoA transferase-like"/>
    <property type="match status" value="1"/>
</dbReference>
<feature type="binding site" evidence="6">
    <location>
        <begin position="8"/>
        <end position="12"/>
    </location>
    <ligand>
        <name>ATP</name>
        <dbReference type="ChEBI" id="CHEBI:30616"/>
    </ligand>
</feature>
<feature type="binding site" evidence="6">
    <location>
        <position position="54"/>
    </location>
    <ligand>
        <name>substrate</name>
    </ligand>
</feature>
<name>A0A6A6HDW1_VIRVR</name>
<dbReference type="SUPFAM" id="SSF100950">
    <property type="entry name" value="NagB/RpiA/CoA transferase-like"/>
    <property type="match status" value="1"/>
</dbReference>
<evidence type="ECO:0000256" key="6">
    <source>
        <dbReference type="PIRSR" id="PIRSR006806-1"/>
    </source>
</evidence>
<evidence type="ECO:0000256" key="3">
    <source>
        <dbReference type="ARBA" id="ARBA00022840"/>
    </source>
</evidence>
<keyword evidence="3 6" id="KW-0067">ATP-binding</keyword>
<organism evidence="7 8">
    <name type="scientific">Viridothelium virens</name>
    <name type="common">Speckled blister lichen</name>
    <name type="synonym">Trypethelium virens</name>
    <dbReference type="NCBI Taxonomy" id="1048519"/>
    <lineage>
        <taxon>Eukaryota</taxon>
        <taxon>Fungi</taxon>
        <taxon>Dikarya</taxon>
        <taxon>Ascomycota</taxon>
        <taxon>Pezizomycotina</taxon>
        <taxon>Dothideomycetes</taxon>
        <taxon>Dothideomycetes incertae sedis</taxon>
        <taxon>Trypetheliales</taxon>
        <taxon>Trypetheliaceae</taxon>
        <taxon>Viridothelium</taxon>
    </lineage>
</organism>
<dbReference type="GO" id="GO:0035999">
    <property type="term" value="P:tetrahydrofolate interconversion"/>
    <property type="evidence" value="ECO:0007669"/>
    <property type="project" value="TreeGrafter"/>
</dbReference>
<dbReference type="GO" id="GO:0005524">
    <property type="term" value="F:ATP binding"/>
    <property type="evidence" value="ECO:0007669"/>
    <property type="project" value="UniProtKB-KW"/>
</dbReference>
<evidence type="ECO:0000256" key="1">
    <source>
        <dbReference type="ARBA" id="ARBA00010638"/>
    </source>
</evidence>
<gene>
    <name evidence="7" type="ORF">EV356DRAFT_500228</name>
</gene>
<comment type="catalytic activity">
    <reaction evidence="4">
        <text>(6S)-5-formyl-5,6,7,8-tetrahydrofolate + ATP = (6R)-5,10-methenyltetrahydrofolate + ADP + phosphate</text>
        <dbReference type="Rhea" id="RHEA:10488"/>
        <dbReference type="ChEBI" id="CHEBI:30616"/>
        <dbReference type="ChEBI" id="CHEBI:43474"/>
        <dbReference type="ChEBI" id="CHEBI:57455"/>
        <dbReference type="ChEBI" id="CHEBI:57457"/>
        <dbReference type="ChEBI" id="CHEBI:456216"/>
        <dbReference type="EC" id="6.3.3.2"/>
    </reaction>
</comment>
<dbReference type="Pfam" id="PF01812">
    <property type="entry name" value="5-FTHF_cyc-lig"/>
    <property type="match status" value="1"/>
</dbReference>
<dbReference type="AlphaFoldDB" id="A0A6A6HDW1"/>
<keyword evidence="7" id="KW-0436">Ligase</keyword>
<reference evidence="7" key="1">
    <citation type="journal article" date="2020" name="Stud. Mycol.">
        <title>101 Dothideomycetes genomes: a test case for predicting lifestyles and emergence of pathogens.</title>
        <authorList>
            <person name="Haridas S."/>
            <person name="Albert R."/>
            <person name="Binder M."/>
            <person name="Bloem J."/>
            <person name="Labutti K."/>
            <person name="Salamov A."/>
            <person name="Andreopoulos B."/>
            <person name="Baker S."/>
            <person name="Barry K."/>
            <person name="Bills G."/>
            <person name="Bluhm B."/>
            <person name="Cannon C."/>
            <person name="Castanera R."/>
            <person name="Culley D."/>
            <person name="Daum C."/>
            <person name="Ezra D."/>
            <person name="Gonzalez J."/>
            <person name="Henrissat B."/>
            <person name="Kuo A."/>
            <person name="Liang C."/>
            <person name="Lipzen A."/>
            <person name="Lutzoni F."/>
            <person name="Magnuson J."/>
            <person name="Mondo S."/>
            <person name="Nolan M."/>
            <person name="Ohm R."/>
            <person name="Pangilinan J."/>
            <person name="Park H.-J."/>
            <person name="Ramirez L."/>
            <person name="Alfaro M."/>
            <person name="Sun H."/>
            <person name="Tritt A."/>
            <person name="Yoshinaga Y."/>
            <person name="Zwiers L.-H."/>
            <person name="Turgeon B."/>
            <person name="Goodwin S."/>
            <person name="Spatafora J."/>
            <person name="Crous P."/>
            <person name="Grigoriev I."/>
        </authorList>
    </citation>
    <scope>NUCLEOTIDE SEQUENCE</scope>
    <source>
        <strain evidence="7">Tuck. ex Michener</strain>
    </source>
</reference>
<proteinExistence type="inferred from homology"/>
<dbReference type="GO" id="GO:0005739">
    <property type="term" value="C:mitochondrion"/>
    <property type="evidence" value="ECO:0007669"/>
    <property type="project" value="TreeGrafter"/>
</dbReference>
<keyword evidence="8" id="KW-1185">Reference proteome</keyword>
<evidence type="ECO:0000313" key="7">
    <source>
        <dbReference type="EMBL" id="KAF2235673.1"/>
    </source>
</evidence>
<dbReference type="PIRSF" id="PIRSF006806">
    <property type="entry name" value="FTHF_cligase"/>
    <property type="match status" value="1"/>
</dbReference>
<dbReference type="Proteomes" id="UP000800092">
    <property type="component" value="Unassembled WGS sequence"/>
</dbReference>
<dbReference type="PANTHER" id="PTHR23407:SF1">
    <property type="entry name" value="5-FORMYLTETRAHYDROFOLATE CYCLO-LIGASE"/>
    <property type="match status" value="1"/>
</dbReference>
<dbReference type="EMBL" id="ML991790">
    <property type="protein sequence ID" value="KAF2235673.1"/>
    <property type="molecule type" value="Genomic_DNA"/>
</dbReference>
<dbReference type="GO" id="GO:0009396">
    <property type="term" value="P:folic acid-containing compound biosynthetic process"/>
    <property type="evidence" value="ECO:0007669"/>
    <property type="project" value="TreeGrafter"/>
</dbReference>
<dbReference type="OrthoDB" id="2015992at2759"/>
<sequence length="243" mass="26834">MAALRSMKKEVRQNINAILANLSSEDVANQSRNAVTGLLSMPEYRAAKRISVYLSMPTREIETRLVVHDAFNLGKRVFVPYIHKQSSPAEGQPKSIIDMLELRSAEEYESLGRDGWGIPTLPMDSVTSRPNCFGGEGLSEGSSVGMGENDGLDLIVMPGSVFDMHMGRVGHGKGFYDFFLQRYKENDDRGPRNGMPFLVGFALNEQILSSDQTVPRNASDWQLDALLSGHGRLLRGSQSTEIP</sequence>
<protein>
    <recommendedName>
        <fullName evidence="5">5-formyltetrahydrofolate cyclo-ligase</fullName>
        <ecNumber evidence="5">6.3.3.2</ecNumber>
    </recommendedName>
</protein>
<evidence type="ECO:0000256" key="2">
    <source>
        <dbReference type="ARBA" id="ARBA00022741"/>
    </source>
</evidence>
<comment type="similarity">
    <text evidence="1">Belongs to the 5-formyltetrahydrofolate cyclo-ligase family.</text>
</comment>
<dbReference type="PANTHER" id="PTHR23407">
    <property type="entry name" value="ATPASE INHIBITOR/5-FORMYLTETRAHYDROFOLATE CYCLO-LIGASE"/>
    <property type="match status" value="1"/>
</dbReference>
<evidence type="ECO:0000256" key="4">
    <source>
        <dbReference type="ARBA" id="ARBA00036539"/>
    </source>
</evidence>
<evidence type="ECO:0000313" key="8">
    <source>
        <dbReference type="Proteomes" id="UP000800092"/>
    </source>
</evidence>
<evidence type="ECO:0000256" key="5">
    <source>
        <dbReference type="ARBA" id="ARBA00038966"/>
    </source>
</evidence>
<feature type="binding site" evidence="6">
    <location>
        <begin position="168"/>
        <end position="176"/>
    </location>
    <ligand>
        <name>ATP</name>
        <dbReference type="ChEBI" id="CHEBI:30616"/>
    </ligand>
</feature>
<feature type="binding site" evidence="6">
    <location>
        <position position="60"/>
    </location>
    <ligand>
        <name>substrate</name>
    </ligand>
</feature>
<dbReference type="InterPro" id="IPR037171">
    <property type="entry name" value="NagB/RpiA_transferase-like"/>
</dbReference>
<dbReference type="InterPro" id="IPR024185">
    <property type="entry name" value="FTHF_cligase-like_sf"/>
</dbReference>
<dbReference type="EC" id="6.3.3.2" evidence="5"/>
<accession>A0A6A6HDW1</accession>
<keyword evidence="2 6" id="KW-0547">Nucleotide-binding</keyword>
<dbReference type="InterPro" id="IPR002698">
    <property type="entry name" value="FTHF_cligase"/>
</dbReference>